<keyword evidence="2 3" id="KW-0413">Isomerase</keyword>
<gene>
    <name evidence="3" type="ORF">GYA55_06465</name>
</gene>
<dbReference type="PANTHER" id="PTHR15108">
    <property type="entry name" value="N-ACYLGLUCOSAMINE-2-EPIMERASE"/>
    <property type="match status" value="1"/>
</dbReference>
<evidence type="ECO:0000256" key="2">
    <source>
        <dbReference type="ARBA" id="ARBA00023235"/>
    </source>
</evidence>
<dbReference type="Gene3D" id="1.50.10.10">
    <property type="match status" value="1"/>
</dbReference>
<organism evidence="3 4">
    <name type="scientific">SAR324 cluster bacterium</name>
    <dbReference type="NCBI Taxonomy" id="2024889"/>
    <lineage>
        <taxon>Bacteria</taxon>
        <taxon>Deltaproteobacteria</taxon>
        <taxon>SAR324 cluster</taxon>
    </lineage>
</organism>
<dbReference type="SUPFAM" id="SSF48208">
    <property type="entry name" value="Six-hairpin glycosidases"/>
    <property type="match status" value="1"/>
</dbReference>
<dbReference type="EMBL" id="JAAZON010000281">
    <property type="protein sequence ID" value="NMC62796.1"/>
    <property type="molecule type" value="Genomic_DNA"/>
</dbReference>
<evidence type="ECO:0000256" key="1">
    <source>
        <dbReference type="ARBA" id="ARBA00008558"/>
    </source>
</evidence>
<reference evidence="3 4" key="1">
    <citation type="journal article" date="2020" name="Biotechnol. Biofuels">
        <title>New insights from the biogas microbiome by comprehensive genome-resolved metagenomics of nearly 1600 species originating from multiple anaerobic digesters.</title>
        <authorList>
            <person name="Campanaro S."/>
            <person name="Treu L."/>
            <person name="Rodriguez-R L.M."/>
            <person name="Kovalovszki A."/>
            <person name="Ziels R.M."/>
            <person name="Maus I."/>
            <person name="Zhu X."/>
            <person name="Kougias P.G."/>
            <person name="Basile A."/>
            <person name="Luo G."/>
            <person name="Schluter A."/>
            <person name="Konstantinidis K.T."/>
            <person name="Angelidaki I."/>
        </authorList>
    </citation>
    <scope>NUCLEOTIDE SEQUENCE [LARGE SCALE GENOMIC DNA]</scope>
    <source>
        <strain evidence="3">AS27yjCOA_65</strain>
    </source>
</reference>
<dbReference type="Pfam" id="PF07221">
    <property type="entry name" value="GlcNAc_2-epim"/>
    <property type="match status" value="1"/>
</dbReference>
<dbReference type="GO" id="GO:0016853">
    <property type="term" value="F:isomerase activity"/>
    <property type="evidence" value="ECO:0007669"/>
    <property type="project" value="UniProtKB-KW"/>
</dbReference>
<protein>
    <submittedName>
        <fullName evidence="3">AGE family epimerase/isomerase</fullName>
    </submittedName>
</protein>
<dbReference type="GO" id="GO:0005975">
    <property type="term" value="P:carbohydrate metabolic process"/>
    <property type="evidence" value="ECO:0007669"/>
    <property type="project" value="InterPro"/>
</dbReference>
<evidence type="ECO:0000313" key="4">
    <source>
        <dbReference type="Proteomes" id="UP000524246"/>
    </source>
</evidence>
<evidence type="ECO:0000313" key="3">
    <source>
        <dbReference type="EMBL" id="NMC62796.1"/>
    </source>
</evidence>
<dbReference type="AlphaFoldDB" id="A0A7X9FR51"/>
<proteinExistence type="inferred from homology"/>
<dbReference type="Proteomes" id="UP000524246">
    <property type="component" value="Unassembled WGS sequence"/>
</dbReference>
<comment type="caution">
    <text evidence="3">The sequence shown here is derived from an EMBL/GenBank/DDBJ whole genome shotgun (WGS) entry which is preliminary data.</text>
</comment>
<accession>A0A7X9FR51</accession>
<name>A0A7X9FR51_9DELT</name>
<dbReference type="InterPro" id="IPR010819">
    <property type="entry name" value="AGE/CE"/>
</dbReference>
<dbReference type="InterPro" id="IPR008928">
    <property type="entry name" value="6-hairpin_glycosidase_sf"/>
</dbReference>
<sequence>MPTQIDFSSYIQRYENELLKNVIPFWEEHGIDKEYGGYHDSLDRDGSLWDSDKWMWMQWRKVYMWATLYQSPYKKDRYLDYAKQGFEFLLSHGKSKDGNYYFGLNRRGEAIIAPHSIYSEAFAVMGAAALYKATNEEKYKIEANSAMAKYISRMDNPKGLWDKSMPARPSRLSHGVYMILANLGTVVKDCLASSDYDDKVAEAVDMVVKHFWSSKHKVLFENLNPDLSVDLESGDGRHINPGHGLESSWFILQYAERNKRPDLIPQVGTIIKGLLDFGWDKKYGGIYYFMDVLNKPKLELEWDMKLWWVHNEALVATIYAYRLTKDPEFLDWFQKLDAWSFEHFRDPQYGEWYGYLNRRGEPTHLLKGSKWKCFFHLPRALMVCIDQMKKLEI</sequence>
<dbReference type="InterPro" id="IPR012341">
    <property type="entry name" value="6hp_glycosidase-like_sf"/>
</dbReference>
<dbReference type="FunFam" id="1.50.10.10:FF:000021">
    <property type="entry name" value="N-acylglucosamine 2-epimerase"/>
    <property type="match status" value="1"/>
</dbReference>
<comment type="similarity">
    <text evidence="1">Belongs to the N-acylglucosamine 2-epimerase family.</text>
</comment>